<evidence type="ECO:0000313" key="2">
    <source>
        <dbReference type="Proteomes" id="UP000008694"/>
    </source>
</evidence>
<dbReference type="AlphaFoldDB" id="D7KCR7"/>
<dbReference type="EMBL" id="GL348713">
    <property type="protein sequence ID" value="EFH69759.1"/>
    <property type="molecule type" value="Genomic_DNA"/>
</dbReference>
<sequence>MPLFLMKLELKIRSLRGLNKPKYIQCGNVALGRKMKTIEYLACKSVDKSQKSKGFHEVIMKSVSSFPN</sequence>
<protein>
    <submittedName>
        <fullName evidence="1">Predicted protein</fullName>
    </submittedName>
</protein>
<accession>D7KCR7</accession>
<dbReference type="Gramene" id="scaffold_103128.1">
    <property type="protein sequence ID" value="scaffold_103128.1"/>
    <property type="gene ID" value="scaffold_103128.1"/>
</dbReference>
<gene>
    <name evidence="1" type="ORF">ARALYDRAFT_890334</name>
</gene>
<evidence type="ECO:0000313" key="1">
    <source>
        <dbReference type="EMBL" id="EFH69759.1"/>
    </source>
</evidence>
<keyword evidence="2" id="KW-1185">Reference proteome</keyword>
<dbReference type="HOGENOM" id="CLU_2797386_0_0_1"/>
<reference evidence="2" key="1">
    <citation type="journal article" date="2011" name="Nat. Genet.">
        <title>The Arabidopsis lyrata genome sequence and the basis of rapid genome size change.</title>
        <authorList>
            <person name="Hu T.T."/>
            <person name="Pattyn P."/>
            <person name="Bakker E.G."/>
            <person name="Cao J."/>
            <person name="Cheng J.-F."/>
            <person name="Clark R.M."/>
            <person name="Fahlgren N."/>
            <person name="Fawcett J.A."/>
            <person name="Grimwood J."/>
            <person name="Gundlach H."/>
            <person name="Haberer G."/>
            <person name="Hollister J.D."/>
            <person name="Ossowski S."/>
            <person name="Ottilar R.P."/>
            <person name="Salamov A.A."/>
            <person name="Schneeberger K."/>
            <person name="Spannagl M."/>
            <person name="Wang X."/>
            <person name="Yang L."/>
            <person name="Nasrallah M.E."/>
            <person name="Bergelson J."/>
            <person name="Carrington J.C."/>
            <person name="Gaut B.S."/>
            <person name="Schmutz J."/>
            <person name="Mayer K.F.X."/>
            <person name="Van de Peer Y."/>
            <person name="Grigoriev I.V."/>
            <person name="Nordborg M."/>
            <person name="Weigel D."/>
            <person name="Guo Y.-L."/>
        </authorList>
    </citation>
    <scope>NUCLEOTIDE SEQUENCE [LARGE SCALE GENOMIC DNA]</scope>
    <source>
        <strain evidence="2">cv. MN47</strain>
    </source>
</reference>
<name>D7KCR7_ARALL</name>
<dbReference type="Proteomes" id="UP000008694">
    <property type="component" value="Unassembled WGS sequence"/>
</dbReference>
<proteinExistence type="predicted"/>
<organism evidence="2">
    <name type="scientific">Arabidopsis lyrata subsp. lyrata</name>
    <name type="common">Lyre-leaved rock-cress</name>
    <dbReference type="NCBI Taxonomy" id="81972"/>
    <lineage>
        <taxon>Eukaryota</taxon>
        <taxon>Viridiplantae</taxon>
        <taxon>Streptophyta</taxon>
        <taxon>Embryophyta</taxon>
        <taxon>Tracheophyta</taxon>
        <taxon>Spermatophyta</taxon>
        <taxon>Magnoliopsida</taxon>
        <taxon>eudicotyledons</taxon>
        <taxon>Gunneridae</taxon>
        <taxon>Pentapetalae</taxon>
        <taxon>rosids</taxon>
        <taxon>malvids</taxon>
        <taxon>Brassicales</taxon>
        <taxon>Brassicaceae</taxon>
        <taxon>Camelineae</taxon>
        <taxon>Arabidopsis</taxon>
    </lineage>
</organism>